<dbReference type="EMBL" id="FOVR01000013">
    <property type="protein sequence ID" value="SFO82926.1"/>
    <property type="molecule type" value="Genomic_DNA"/>
</dbReference>
<feature type="chain" id="PRO_5011624787" evidence="1">
    <location>
        <begin position="28"/>
        <end position="106"/>
    </location>
</feature>
<sequence length="106" mass="11445">MKASVRLLTTHVAAAVALLMVAPLAEANSGYGGSYPPPSYSSGLPVMSVVPDANGKVYLEATYDPAIGAYVYPERIEVQGSAYRPPMIYRAKRIYYEGYTPVVPTR</sequence>
<keyword evidence="1" id="KW-0732">Signal</keyword>
<evidence type="ECO:0000313" key="2">
    <source>
        <dbReference type="EMBL" id="SFO82926.1"/>
    </source>
</evidence>
<protein>
    <submittedName>
        <fullName evidence="2">Uncharacterized protein</fullName>
    </submittedName>
</protein>
<dbReference type="AlphaFoldDB" id="A0A1I5KE77"/>
<keyword evidence="3" id="KW-1185">Reference proteome</keyword>
<dbReference type="RefSeq" id="WP_090074994.1">
    <property type="nucleotide sequence ID" value="NZ_FOVR01000013.1"/>
</dbReference>
<reference evidence="2 3" key="1">
    <citation type="submission" date="2016-10" db="EMBL/GenBank/DDBJ databases">
        <authorList>
            <person name="de Groot N.N."/>
        </authorList>
    </citation>
    <scope>NUCLEOTIDE SEQUENCE [LARGE SCALE GENOMIC DNA]</scope>
    <source>
        <strain evidence="2 3">CGMCC 1.9157</strain>
    </source>
</reference>
<dbReference type="Proteomes" id="UP000199236">
    <property type="component" value="Unassembled WGS sequence"/>
</dbReference>
<gene>
    <name evidence="2" type="ORF">SAMN04488056_113142</name>
</gene>
<accession>A0A1I5KE77</accession>
<name>A0A1I5KE77_9HYPH</name>
<feature type="signal peptide" evidence="1">
    <location>
        <begin position="1"/>
        <end position="27"/>
    </location>
</feature>
<organism evidence="2 3">
    <name type="scientific">Cohaesibacter marisflavi</name>
    <dbReference type="NCBI Taxonomy" id="655353"/>
    <lineage>
        <taxon>Bacteria</taxon>
        <taxon>Pseudomonadati</taxon>
        <taxon>Pseudomonadota</taxon>
        <taxon>Alphaproteobacteria</taxon>
        <taxon>Hyphomicrobiales</taxon>
        <taxon>Cohaesibacteraceae</taxon>
    </lineage>
</organism>
<evidence type="ECO:0000256" key="1">
    <source>
        <dbReference type="SAM" id="SignalP"/>
    </source>
</evidence>
<evidence type="ECO:0000313" key="3">
    <source>
        <dbReference type="Proteomes" id="UP000199236"/>
    </source>
</evidence>
<dbReference type="OrthoDB" id="9886521at2"/>
<proteinExistence type="predicted"/>